<dbReference type="Pfam" id="PF08316">
    <property type="entry name" value="Pal1"/>
    <property type="match status" value="1"/>
</dbReference>
<sequence length="513" mass="54449">MSTRFVNQDLASAVRDVVQIRNGSNEPQYLAGQQAPPPRPERRTPSPNTAAGGTAGVQARPAPKSENPFENAEVETFTPSEPKEIRNKKSSSSKEKDRKGSRHADVIDTWDPTGLGSAMWHHSGPYDAAAPSRNLNTPAAKAPMYAFGTSAPQASQPQPAAVAAPAPRVSPAGVPVPPPKDIAGGERRGSARPISGRASGGGLSGQYSTSVPSGSYFPEQQSVPEDGEDHPGRRRQTEKERALKAAWGIDTPEPYEDFGWSPREDAIDLSDPSPENGNPPRSPGFKNVFGAGAGRAPPLSEEILSPTEEGFANRDRGSFSRPGVKRTKSLMQKIKSMREKDGPGRSSSPGKYSSRAEPPVPPIPGDERRVSHATRGSVSNSASGSASASANATTLSSPARERPEVTFDAPPNGRHHTDDQEELNPEPLSPLRDPTNGADFSLSGARRGSAPAQTTNTHAFGPKQKGLPLPPVGPVMPDFNDLVPRRGSAVETTDSAVKRRPSIAKRFKERVGK</sequence>
<dbReference type="RefSeq" id="XP_062630437.1">
    <property type="nucleotide sequence ID" value="XM_062774453.1"/>
</dbReference>
<dbReference type="Proteomes" id="UP000827549">
    <property type="component" value="Chromosome 6"/>
</dbReference>
<dbReference type="InterPro" id="IPR013226">
    <property type="entry name" value="Pal1"/>
</dbReference>
<feature type="region of interest" description="Disordered" evidence="1">
    <location>
        <begin position="147"/>
        <end position="483"/>
    </location>
</feature>
<dbReference type="PANTHER" id="PTHR28307:SF2">
    <property type="entry name" value="PROTEIN PAL1"/>
    <property type="match status" value="1"/>
</dbReference>
<reference evidence="2" key="1">
    <citation type="submission" date="2023-10" db="EMBL/GenBank/DDBJ databases">
        <authorList>
            <person name="Noh H."/>
        </authorList>
    </citation>
    <scope>NUCLEOTIDE SEQUENCE</scope>
    <source>
        <strain evidence="2">DUCC4014</strain>
    </source>
</reference>
<feature type="compositionally biased region" description="Low complexity" evidence="1">
    <location>
        <begin position="376"/>
        <end position="398"/>
    </location>
</feature>
<keyword evidence="3" id="KW-1185">Reference proteome</keyword>
<feature type="compositionally biased region" description="Basic and acidic residues" evidence="1">
    <location>
        <begin position="229"/>
        <end position="243"/>
    </location>
</feature>
<feature type="compositionally biased region" description="Polar residues" evidence="1">
    <location>
        <begin position="205"/>
        <end position="223"/>
    </location>
</feature>
<accession>A0AAF0YGJ0</accession>
<evidence type="ECO:0000313" key="2">
    <source>
        <dbReference type="EMBL" id="WOO84411.1"/>
    </source>
</evidence>
<feature type="compositionally biased region" description="Basic and acidic residues" evidence="1">
    <location>
        <begin position="81"/>
        <end position="106"/>
    </location>
</feature>
<organism evidence="2 3">
    <name type="scientific">Vanrija pseudolonga</name>
    <dbReference type="NCBI Taxonomy" id="143232"/>
    <lineage>
        <taxon>Eukaryota</taxon>
        <taxon>Fungi</taxon>
        <taxon>Dikarya</taxon>
        <taxon>Basidiomycota</taxon>
        <taxon>Agaricomycotina</taxon>
        <taxon>Tremellomycetes</taxon>
        <taxon>Trichosporonales</taxon>
        <taxon>Trichosporonaceae</taxon>
        <taxon>Vanrija</taxon>
    </lineage>
</organism>
<dbReference type="AlphaFoldDB" id="A0AAF0YGJ0"/>
<dbReference type="PANTHER" id="PTHR28307">
    <property type="entry name" value="PROTEIN PAL1"/>
    <property type="match status" value="1"/>
</dbReference>
<feature type="region of interest" description="Disordered" evidence="1">
    <location>
        <begin position="19"/>
        <end position="115"/>
    </location>
</feature>
<gene>
    <name evidence="2" type="ORF">LOC62_06G007932</name>
</gene>
<evidence type="ECO:0000313" key="3">
    <source>
        <dbReference type="Proteomes" id="UP000827549"/>
    </source>
</evidence>
<evidence type="ECO:0000256" key="1">
    <source>
        <dbReference type="SAM" id="MobiDB-lite"/>
    </source>
</evidence>
<dbReference type="EMBL" id="CP086719">
    <property type="protein sequence ID" value="WOO84411.1"/>
    <property type="molecule type" value="Genomic_DNA"/>
</dbReference>
<name>A0AAF0YGJ0_9TREE</name>
<protein>
    <submittedName>
        <fullName evidence="2">Uncharacterized protein</fullName>
    </submittedName>
</protein>
<proteinExistence type="predicted"/>
<dbReference type="GO" id="GO:0005737">
    <property type="term" value="C:cytoplasm"/>
    <property type="evidence" value="ECO:0007669"/>
    <property type="project" value="TreeGrafter"/>
</dbReference>
<feature type="compositionally biased region" description="Low complexity" evidence="1">
    <location>
        <begin position="150"/>
        <end position="173"/>
    </location>
</feature>
<dbReference type="GeneID" id="87811102"/>